<evidence type="ECO:0008006" key="3">
    <source>
        <dbReference type="Google" id="ProtNLM"/>
    </source>
</evidence>
<feature type="chain" id="PRO_5004164040" description="Tetratricopeptide repeat protein" evidence="1">
    <location>
        <begin position="23"/>
        <end position="282"/>
    </location>
</feature>
<reference evidence="2" key="1">
    <citation type="submission" date="2006-10" db="EMBL/GenBank/DDBJ databases">
        <title>Complete sequence of Solibacter usitatus Ellin6076.</title>
        <authorList>
            <consortium name="US DOE Joint Genome Institute"/>
            <person name="Copeland A."/>
            <person name="Lucas S."/>
            <person name="Lapidus A."/>
            <person name="Barry K."/>
            <person name="Detter J.C."/>
            <person name="Glavina del Rio T."/>
            <person name="Hammon N."/>
            <person name="Israni S."/>
            <person name="Dalin E."/>
            <person name="Tice H."/>
            <person name="Pitluck S."/>
            <person name="Thompson L.S."/>
            <person name="Brettin T."/>
            <person name="Bruce D."/>
            <person name="Han C."/>
            <person name="Tapia R."/>
            <person name="Gilna P."/>
            <person name="Schmutz J."/>
            <person name="Larimer F."/>
            <person name="Land M."/>
            <person name="Hauser L."/>
            <person name="Kyrpides N."/>
            <person name="Mikhailova N."/>
            <person name="Janssen P.H."/>
            <person name="Kuske C.R."/>
            <person name="Richardson P."/>
        </authorList>
    </citation>
    <scope>NUCLEOTIDE SEQUENCE</scope>
    <source>
        <strain evidence="2">Ellin6076</strain>
    </source>
</reference>
<accession>Q02CX2</accession>
<dbReference type="EMBL" id="CP000473">
    <property type="protein sequence ID" value="ABJ81094.1"/>
    <property type="molecule type" value="Genomic_DNA"/>
</dbReference>
<dbReference type="KEGG" id="sus:Acid_0078"/>
<organism evidence="2">
    <name type="scientific">Solibacter usitatus (strain Ellin6076)</name>
    <dbReference type="NCBI Taxonomy" id="234267"/>
    <lineage>
        <taxon>Bacteria</taxon>
        <taxon>Pseudomonadati</taxon>
        <taxon>Acidobacteriota</taxon>
        <taxon>Terriglobia</taxon>
        <taxon>Bryobacterales</taxon>
        <taxon>Solibacteraceae</taxon>
        <taxon>Candidatus Solibacter</taxon>
    </lineage>
</organism>
<dbReference type="STRING" id="234267.Acid_0078"/>
<keyword evidence="1" id="KW-0732">Signal</keyword>
<evidence type="ECO:0000313" key="2">
    <source>
        <dbReference type="EMBL" id="ABJ81094.1"/>
    </source>
</evidence>
<proteinExistence type="predicted"/>
<dbReference type="HOGENOM" id="CLU_1007545_0_0_0"/>
<dbReference type="AlphaFoldDB" id="Q02CX2"/>
<gene>
    <name evidence="2" type="ordered locus">Acid_0078</name>
</gene>
<feature type="signal peptide" evidence="1">
    <location>
        <begin position="1"/>
        <end position="22"/>
    </location>
</feature>
<dbReference type="InterPro" id="IPR011990">
    <property type="entry name" value="TPR-like_helical_dom_sf"/>
</dbReference>
<evidence type="ECO:0000256" key="1">
    <source>
        <dbReference type="SAM" id="SignalP"/>
    </source>
</evidence>
<protein>
    <recommendedName>
        <fullName evidence="3">Tetratricopeptide repeat protein</fullName>
    </recommendedName>
</protein>
<sequence precursor="true">MLRSSMLRTCALIALFCASAFGAGEPTIEAALQRMYDFDFPASHEILDRYIAAHPQDPLPYAFRASAYLFYELDRLGILESEFLVNDNKIAEKKKKLDPDPDNRAKFVRAVGEAETRVDAALKANPDDRQALFAMCIAQGVTTDYMAFVEKKQISSLSVAKRSNSYAQRLLKLDPKFYDAYLTAGITEYMLGSLPFFIRWFVKFDNVDGSKQKGVDRLLLVAREGHYFKPFSKILLSIIALREKRPHDAQQFLIELARDYPDNRLFRKELNKLNTKVGISAN</sequence>
<dbReference type="SUPFAM" id="SSF48452">
    <property type="entry name" value="TPR-like"/>
    <property type="match status" value="1"/>
</dbReference>
<name>Q02CX2_SOLUE</name>
<dbReference type="eggNOG" id="COG0457">
    <property type="taxonomic scope" value="Bacteria"/>
</dbReference>
<dbReference type="Gene3D" id="1.25.40.10">
    <property type="entry name" value="Tetratricopeptide repeat domain"/>
    <property type="match status" value="1"/>
</dbReference>
<dbReference type="InParanoid" id="Q02CX2"/>